<evidence type="ECO:0000313" key="4">
    <source>
        <dbReference type="EMBL" id="MDA3616416.1"/>
    </source>
</evidence>
<gene>
    <name evidence="4" type="ORF">O3P16_16505</name>
</gene>
<evidence type="ECO:0000256" key="1">
    <source>
        <dbReference type="ARBA" id="ARBA00022679"/>
    </source>
</evidence>
<dbReference type="Pfam" id="PF00535">
    <property type="entry name" value="Glycos_transf_2"/>
    <property type="match status" value="1"/>
</dbReference>
<dbReference type="InterPro" id="IPR001173">
    <property type="entry name" value="Glyco_trans_2-like"/>
</dbReference>
<protein>
    <submittedName>
        <fullName evidence="4">Glycosyltransferase family 2 protein</fullName>
    </submittedName>
</protein>
<dbReference type="RefSeq" id="WP_407032745.1">
    <property type="nucleotide sequence ID" value="NZ_JAQGEF010000029.1"/>
</dbReference>
<dbReference type="SUPFAM" id="SSF53448">
    <property type="entry name" value="Nucleotide-diphospho-sugar transferases"/>
    <property type="match status" value="1"/>
</dbReference>
<keyword evidence="1" id="KW-0808">Transferase</keyword>
<dbReference type="InterPro" id="IPR029044">
    <property type="entry name" value="Nucleotide-diphossugar_trans"/>
</dbReference>
<dbReference type="Proteomes" id="UP001210231">
    <property type="component" value="Unassembled WGS sequence"/>
</dbReference>
<feature type="domain" description="Glycosyltransferase 2-like" evidence="2">
    <location>
        <begin position="3"/>
        <end position="119"/>
    </location>
</feature>
<dbReference type="InterPro" id="IPR027791">
    <property type="entry name" value="Galactosyl_T_C"/>
</dbReference>
<feature type="domain" description="Galactosyltransferase C-terminal" evidence="3">
    <location>
        <begin position="172"/>
        <end position="216"/>
    </location>
</feature>
<evidence type="ECO:0000259" key="2">
    <source>
        <dbReference type="Pfam" id="PF00535"/>
    </source>
</evidence>
<sequence length="292" mass="33930">MISIVTAYFNRKKLLIRTLESLKDAYGKVNFEMIVVDDGSKEDERLDDLLSIYPFLKVCRIEPNEKWYSNPCIPFNKGFELAKGDKIILQNPECYHFHNILEYVDQNLKQNEYLSFGCFSLDKESTDSASLVFDRNKIDNLIKSNPNTVTVDGGLGWYNHSKYRPASFHFCTAMMAEDLVDLGGFDPRFALGHGFDDDDLIFRIRLKGMKVIFVDDKIVLHQNHYVKQLSIDQQKVKYINEKAERNKLILETITQRSKTHRANYLSINGLKPKKDFALSDLLRKIKSKLRNK</sequence>
<organism evidence="4 5">
    <name type="scientific">Polluticaenibacter yanchengensis</name>
    <dbReference type="NCBI Taxonomy" id="3014562"/>
    <lineage>
        <taxon>Bacteria</taxon>
        <taxon>Pseudomonadati</taxon>
        <taxon>Bacteroidota</taxon>
        <taxon>Chitinophagia</taxon>
        <taxon>Chitinophagales</taxon>
        <taxon>Chitinophagaceae</taxon>
        <taxon>Polluticaenibacter</taxon>
    </lineage>
</organism>
<reference evidence="4 5" key="1">
    <citation type="submission" date="2022-12" db="EMBL/GenBank/DDBJ databases">
        <title>Chitinophagaceae gen. sp. nov., a new member of the family Chitinophagaceae, isolated from soil in a chemical factory.</title>
        <authorList>
            <person name="Ke Z."/>
        </authorList>
    </citation>
    <scope>NUCLEOTIDE SEQUENCE [LARGE SCALE GENOMIC DNA]</scope>
    <source>
        <strain evidence="4 5">LY-5</strain>
    </source>
</reference>
<comment type="caution">
    <text evidence="4">The sequence shown here is derived from an EMBL/GenBank/DDBJ whole genome shotgun (WGS) entry which is preliminary data.</text>
</comment>
<proteinExistence type="predicted"/>
<dbReference type="PANTHER" id="PTHR22916">
    <property type="entry name" value="GLYCOSYLTRANSFERASE"/>
    <property type="match status" value="1"/>
</dbReference>
<keyword evidence="5" id="KW-1185">Reference proteome</keyword>
<evidence type="ECO:0000259" key="3">
    <source>
        <dbReference type="Pfam" id="PF02709"/>
    </source>
</evidence>
<name>A0ABT4UNK0_9BACT</name>
<dbReference type="Pfam" id="PF02709">
    <property type="entry name" value="Glyco_transf_7C"/>
    <property type="match status" value="1"/>
</dbReference>
<dbReference type="Gene3D" id="3.90.550.10">
    <property type="entry name" value="Spore Coat Polysaccharide Biosynthesis Protein SpsA, Chain A"/>
    <property type="match status" value="1"/>
</dbReference>
<accession>A0ABT4UNK0</accession>
<dbReference type="EMBL" id="JAQGEF010000029">
    <property type="protein sequence ID" value="MDA3616416.1"/>
    <property type="molecule type" value="Genomic_DNA"/>
</dbReference>
<evidence type="ECO:0000313" key="5">
    <source>
        <dbReference type="Proteomes" id="UP001210231"/>
    </source>
</evidence>